<keyword evidence="3" id="KW-1185">Reference proteome</keyword>
<evidence type="ECO:0000313" key="2">
    <source>
        <dbReference type="EMBL" id="KEQ05619.1"/>
    </source>
</evidence>
<name>A0A922NZP5_9HYPH</name>
<sequence>MKKRLALATAALLFASTALATEKPVRHYEVDAWGFDPDIYEFTPIGHNHMTCLILVSGGDTSAGITCFPKDRVPKVKVEEVKNES</sequence>
<gene>
    <name evidence="2" type="ORF">GV68_08810</name>
</gene>
<evidence type="ECO:0000256" key="1">
    <source>
        <dbReference type="SAM" id="SignalP"/>
    </source>
</evidence>
<organism evidence="2 3">
    <name type="scientific">Pseudorhizobium pelagicum</name>
    <dbReference type="NCBI Taxonomy" id="1509405"/>
    <lineage>
        <taxon>Bacteria</taxon>
        <taxon>Pseudomonadati</taxon>
        <taxon>Pseudomonadota</taxon>
        <taxon>Alphaproteobacteria</taxon>
        <taxon>Hyphomicrobiales</taxon>
        <taxon>Rhizobiaceae</taxon>
        <taxon>Rhizobium/Agrobacterium group</taxon>
        <taxon>Pseudorhizobium</taxon>
    </lineage>
</organism>
<comment type="caution">
    <text evidence="2">The sequence shown here is derived from an EMBL/GenBank/DDBJ whole genome shotgun (WGS) entry which is preliminary data.</text>
</comment>
<dbReference type="RefSeq" id="WP_037189852.1">
    <property type="nucleotide sequence ID" value="NZ_JOKJ01000019.1"/>
</dbReference>
<evidence type="ECO:0000313" key="3">
    <source>
        <dbReference type="Proteomes" id="UP000052167"/>
    </source>
</evidence>
<feature type="signal peptide" evidence="1">
    <location>
        <begin position="1"/>
        <end position="20"/>
    </location>
</feature>
<dbReference type="EMBL" id="JOKJ01000019">
    <property type="protein sequence ID" value="KEQ05619.1"/>
    <property type="molecule type" value="Genomic_DNA"/>
</dbReference>
<reference evidence="2 3" key="1">
    <citation type="submission" date="2014-06" db="EMBL/GenBank/DDBJ databases">
        <title>Rhizobium pelagicum/R2-400B4.</title>
        <authorList>
            <person name="Kimes N.E."/>
            <person name="Lopez-Perez M."/>
        </authorList>
    </citation>
    <scope>NUCLEOTIDE SEQUENCE [LARGE SCALE GENOMIC DNA]</scope>
    <source>
        <strain evidence="2 3">R2-400B4</strain>
    </source>
</reference>
<dbReference type="Proteomes" id="UP000052167">
    <property type="component" value="Unassembled WGS sequence"/>
</dbReference>
<protein>
    <submittedName>
        <fullName evidence="2">Uncharacterized protein</fullName>
    </submittedName>
</protein>
<dbReference type="AlphaFoldDB" id="A0A922NZP5"/>
<accession>A0A922NZP5</accession>
<proteinExistence type="predicted"/>
<feature type="chain" id="PRO_5036826377" evidence="1">
    <location>
        <begin position="21"/>
        <end position="85"/>
    </location>
</feature>
<keyword evidence="1" id="KW-0732">Signal</keyword>